<dbReference type="GO" id="GO:0016787">
    <property type="term" value="F:hydrolase activity"/>
    <property type="evidence" value="ECO:0007669"/>
    <property type="project" value="InterPro"/>
</dbReference>
<protein>
    <submittedName>
        <fullName evidence="2">Metallophosphoesterase</fullName>
    </submittedName>
</protein>
<name>A0AAV3XCU1_9CYAN</name>
<keyword evidence="3" id="KW-1185">Reference proteome</keyword>
<dbReference type="PANTHER" id="PTHR43143:SF1">
    <property type="entry name" value="SERINE_THREONINE-PROTEIN PHOSPHATASE CPPED1"/>
    <property type="match status" value="1"/>
</dbReference>
<dbReference type="InterPro" id="IPR051918">
    <property type="entry name" value="STPP_CPPED1"/>
</dbReference>
<dbReference type="AlphaFoldDB" id="A0AAV3XCU1"/>
<comment type="caution">
    <text evidence="2">The sequence shown here is derived from an EMBL/GenBank/DDBJ whole genome shotgun (WGS) entry which is preliminary data.</text>
</comment>
<gene>
    <name evidence="2" type="ORF">MiSe_33990</name>
</gene>
<dbReference type="SUPFAM" id="SSF56300">
    <property type="entry name" value="Metallo-dependent phosphatases"/>
    <property type="match status" value="1"/>
</dbReference>
<dbReference type="Gene3D" id="3.60.21.10">
    <property type="match status" value="1"/>
</dbReference>
<evidence type="ECO:0000256" key="1">
    <source>
        <dbReference type="SAM" id="Coils"/>
    </source>
</evidence>
<proteinExistence type="predicted"/>
<organism evidence="2 3">
    <name type="scientific">Microseira wollei NIES-4236</name>
    <dbReference type="NCBI Taxonomy" id="2530354"/>
    <lineage>
        <taxon>Bacteria</taxon>
        <taxon>Bacillati</taxon>
        <taxon>Cyanobacteriota</taxon>
        <taxon>Cyanophyceae</taxon>
        <taxon>Oscillatoriophycideae</taxon>
        <taxon>Aerosakkonematales</taxon>
        <taxon>Aerosakkonemataceae</taxon>
        <taxon>Microseira</taxon>
    </lineage>
</organism>
<dbReference type="Proteomes" id="UP001050975">
    <property type="component" value="Unassembled WGS sequence"/>
</dbReference>
<dbReference type="InterPro" id="IPR029052">
    <property type="entry name" value="Metallo-depent_PP-like"/>
</dbReference>
<evidence type="ECO:0000313" key="2">
    <source>
        <dbReference type="EMBL" id="GET38640.1"/>
    </source>
</evidence>
<feature type="coiled-coil region" evidence="1">
    <location>
        <begin position="258"/>
        <end position="320"/>
    </location>
</feature>
<accession>A0AAV3XCU1</accession>
<dbReference type="EMBL" id="BLAY01000049">
    <property type="protein sequence ID" value="GET38640.1"/>
    <property type="molecule type" value="Genomic_DNA"/>
</dbReference>
<dbReference type="RefSeq" id="WP_226582635.1">
    <property type="nucleotide sequence ID" value="NZ_BLAY01000049.1"/>
</dbReference>
<reference evidence="2" key="1">
    <citation type="submission" date="2019-10" db="EMBL/GenBank/DDBJ databases">
        <title>Draft genome sequece of Microseira wollei NIES-4236.</title>
        <authorList>
            <person name="Yamaguchi H."/>
            <person name="Suzuki S."/>
            <person name="Kawachi M."/>
        </authorList>
    </citation>
    <scope>NUCLEOTIDE SEQUENCE</scope>
    <source>
        <strain evidence="2">NIES-4236</strain>
    </source>
</reference>
<evidence type="ECO:0000313" key="3">
    <source>
        <dbReference type="Proteomes" id="UP001050975"/>
    </source>
</evidence>
<keyword evidence="1" id="KW-0175">Coiled coil</keyword>
<sequence length="533" mass="61216">MEFVSDPPIDVKIRKMKERVRWQEPSLVKRGIDQTRMVIQDGAADDPEFSFLVIGDSGSGAHGGDNPQRRVAQLMLQHGGGCRFVLHTGDVIYLVGSSEYYLQNFIQPYQEFLVGGEEPKLIDSDRMIFKLPFLPVPGNHDYYDLPILYGVLAQATWPLRRLLRSTIDLDVGWHGSFQGRAYSKAFLDYLLAFNNEGELSRHLDSHYTASTDTGRCLVYQPGRFTRLPNRYYTFRYGGIDFFALDSNTFNAPAPLPNTKEGERYRRELNQLKDDLEREKLEILEASAQLNPDSPEDAEQLDDLRAKLEQIDEVTIDIEKQLVADDQTTTDFEQLEWLRRRLIESWHTKEVRGRVVYFHHPPYVTEATKWHQAQTLAVRHRIRWVLDGVAKEVGNLAQDRPIVDLLLSGHAHCLEYLRTGNTGYADSHLNWIVCGGSGHSLRRQRTEGPQLMETFREGEEQRSLKVADSLLFVGRSGQGLQKRRPYSCLRIDMFDGCPPKFVVRPLIAELSQRKWSARQLDPFTILNTSPNPIR</sequence>
<dbReference type="PANTHER" id="PTHR43143">
    <property type="entry name" value="METALLOPHOSPHOESTERASE, CALCINEURIN SUPERFAMILY"/>
    <property type="match status" value="1"/>
</dbReference>